<organism evidence="3">
    <name type="scientific">Kwoniella pini CBS 10737</name>
    <dbReference type="NCBI Taxonomy" id="1296096"/>
    <lineage>
        <taxon>Eukaryota</taxon>
        <taxon>Fungi</taxon>
        <taxon>Dikarya</taxon>
        <taxon>Basidiomycota</taxon>
        <taxon>Agaricomycotina</taxon>
        <taxon>Tremellomycetes</taxon>
        <taxon>Tremellales</taxon>
        <taxon>Cryptococcaceae</taxon>
        <taxon>Kwoniella</taxon>
    </lineage>
</organism>
<gene>
    <name evidence="3" type="ORF">I206_04445</name>
    <name evidence="4" type="ORF">I206_103981</name>
</gene>
<dbReference type="Proteomes" id="UP000094020">
    <property type="component" value="Chromosome 5"/>
</dbReference>
<dbReference type="GeneID" id="30172814"/>
<feature type="domain" description="Myb-like" evidence="2">
    <location>
        <begin position="35"/>
        <end position="90"/>
    </location>
</feature>
<dbReference type="RefSeq" id="XP_019011133.1">
    <property type="nucleotide sequence ID" value="XM_019156175.1"/>
</dbReference>
<name>A0A1B9I327_9TREE</name>
<protein>
    <recommendedName>
        <fullName evidence="2">Myb-like domain-containing protein</fullName>
    </recommendedName>
</protein>
<reference evidence="4" key="2">
    <citation type="submission" date="2013-07" db="EMBL/GenBank/DDBJ databases">
        <authorList>
            <consortium name="The Broad Institute Genome Sequencing Platform"/>
            <person name="Cuomo C."/>
            <person name="Litvintseva A."/>
            <person name="Chen Y."/>
            <person name="Heitman J."/>
            <person name="Sun S."/>
            <person name="Springer D."/>
            <person name="Dromer F."/>
            <person name="Young S.K."/>
            <person name="Zeng Q."/>
            <person name="Gargeya S."/>
            <person name="Fitzgerald M."/>
            <person name="Abouelleil A."/>
            <person name="Alvarado L."/>
            <person name="Berlin A.M."/>
            <person name="Chapman S.B."/>
            <person name="Dewar J."/>
            <person name="Goldberg J."/>
            <person name="Griggs A."/>
            <person name="Gujja S."/>
            <person name="Hansen M."/>
            <person name="Howarth C."/>
            <person name="Imamovic A."/>
            <person name="Larimer J."/>
            <person name="McCowan C."/>
            <person name="Murphy C."/>
            <person name="Pearson M."/>
            <person name="Priest M."/>
            <person name="Roberts A."/>
            <person name="Saif S."/>
            <person name="Shea T."/>
            <person name="Sykes S."/>
            <person name="Wortman J."/>
            <person name="Nusbaum C."/>
            <person name="Birren B."/>
        </authorList>
    </citation>
    <scope>NUCLEOTIDE SEQUENCE</scope>
    <source>
        <strain evidence="4">CBS 10737</strain>
    </source>
</reference>
<sequence>MPIKRENPIEDSNSEDSRLILSTQPKKVKSEKQPSSTRKKQPWTDFEEKQFKEAIHNIVKKGIWSEIKMNFPDLSKRGADGVSNHWAAMYKKMQKP</sequence>
<evidence type="ECO:0000259" key="2">
    <source>
        <dbReference type="PROSITE" id="PS50090"/>
    </source>
</evidence>
<dbReference type="Gene3D" id="1.10.10.60">
    <property type="entry name" value="Homeodomain-like"/>
    <property type="match status" value="1"/>
</dbReference>
<dbReference type="EMBL" id="CP144523">
    <property type="protein sequence ID" value="WWC70037.1"/>
    <property type="molecule type" value="Genomic_DNA"/>
</dbReference>
<reference evidence="3" key="1">
    <citation type="submission" date="2013-07" db="EMBL/GenBank/DDBJ databases">
        <title>The Genome Sequence of Cryptococcus pinus CBS10737.</title>
        <authorList>
            <consortium name="The Broad Institute Genome Sequencing Platform"/>
            <person name="Cuomo C."/>
            <person name="Litvintseva A."/>
            <person name="Chen Y."/>
            <person name="Heitman J."/>
            <person name="Sun S."/>
            <person name="Springer D."/>
            <person name="Dromer F."/>
            <person name="Young S.K."/>
            <person name="Zeng Q."/>
            <person name="Gargeya S."/>
            <person name="Fitzgerald M."/>
            <person name="Abouelleil A."/>
            <person name="Alvarado L."/>
            <person name="Berlin A.M."/>
            <person name="Chapman S.B."/>
            <person name="Dewar J."/>
            <person name="Goldberg J."/>
            <person name="Griggs A."/>
            <person name="Gujja S."/>
            <person name="Hansen M."/>
            <person name="Howarth C."/>
            <person name="Imamovic A."/>
            <person name="Larimer J."/>
            <person name="McCowan C."/>
            <person name="Murphy C."/>
            <person name="Pearson M."/>
            <person name="Priest M."/>
            <person name="Roberts A."/>
            <person name="Saif S."/>
            <person name="Shea T."/>
            <person name="Sykes S."/>
            <person name="Wortman J."/>
            <person name="Nusbaum C."/>
            <person name="Birren B."/>
        </authorList>
    </citation>
    <scope>NUCLEOTIDE SEQUENCE [LARGE SCALE GENOMIC DNA]</scope>
    <source>
        <strain evidence="3">CBS 10737</strain>
    </source>
</reference>
<dbReference type="AlphaFoldDB" id="A0A1B9I327"/>
<proteinExistence type="predicted"/>
<dbReference type="KEGG" id="kpin:30172814"/>
<evidence type="ECO:0000256" key="1">
    <source>
        <dbReference type="SAM" id="MobiDB-lite"/>
    </source>
</evidence>
<dbReference type="EMBL" id="KI894011">
    <property type="protein sequence ID" value="OCF49914.1"/>
    <property type="molecule type" value="Genomic_DNA"/>
</dbReference>
<evidence type="ECO:0000313" key="3">
    <source>
        <dbReference type="EMBL" id="OCF49914.1"/>
    </source>
</evidence>
<evidence type="ECO:0000313" key="4">
    <source>
        <dbReference type="EMBL" id="WWC70037.1"/>
    </source>
</evidence>
<dbReference type="InterPro" id="IPR001005">
    <property type="entry name" value="SANT/Myb"/>
</dbReference>
<accession>A0A1B9I327</accession>
<reference evidence="3" key="3">
    <citation type="submission" date="2016-07" db="EMBL/GenBank/DDBJ databases">
        <title>Evolution of pathogenesis and genome organization in the Tremellales.</title>
        <authorList>
            <person name="Cuomo C."/>
            <person name="Litvintseva A."/>
            <person name="Heitman J."/>
            <person name="Chen Y."/>
            <person name="Sun S."/>
            <person name="Springer D."/>
            <person name="Dromer F."/>
            <person name="Young S."/>
            <person name="Zeng Q."/>
            <person name="Chapman S."/>
            <person name="Gujja S."/>
            <person name="Saif S."/>
            <person name="Birren B."/>
        </authorList>
    </citation>
    <scope>NUCLEOTIDE SEQUENCE</scope>
    <source>
        <strain evidence="3">CBS 10737</strain>
    </source>
</reference>
<dbReference type="PROSITE" id="PS50090">
    <property type="entry name" value="MYB_LIKE"/>
    <property type="match status" value="1"/>
</dbReference>
<reference evidence="4" key="4">
    <citation type="submission" date="2024-02" db="EMBL/GenBank/DDBJ databases">
        <title>Comparative genomics of Cryptococcus and Kwoniella reveals pathogenesis evolution and contrasting modes of karyotype evolution via chromosome fusion or intercentromeric recombination.</title>
        <authorList>
            <person name="Coelho M.A."/>
            <person name="David-Palma M."/>
            <person name="Shea T."/>
            <person name="Bowers K."/>
            <person name="McGinley-Smith S."/>
            <person name="Mohammad A.W."/>
            <person name="Gnirke A."/>
            <person name="Yurkov A.M."/>
            <person name="Nowrousian M."/>
            <person name="Sun S."/>
            <person name="Cuomo C.A."/>
            <person name="Heitman J."/>
        </authorList>
    </citation>
    <scope>NUCLEOTIDE SEQUENCE</scope>
    <source>
        <strain evidence="4">CBS 10737</strain>
    </source>
</reference>
<evidence type="ECO:0000313" key="5">
    <source>
        <dbReference type="Proteomes" id="UP000094020"/>
    </source>
</evidence>
<keyword evidence="5" id="KW-1185">Reference proteome</keyword>
<feature type="region of interest" description="Disordered" evidence="1">
    <location>
        <begin position="1"/>
        <end position="46"/>
    </location>
</feature>
<dbReference type="OrthoDB" id="10410865at2759"/>